<evidence type="ECO:0000256" key="9">
    <source>
        <dbReference type="ARBA" id="ARBA00048348"/>
    </source>
</evidence>
<evidence type="ECO:0000256" key="4">
    <source>
        <dbReference type="ARBA" id="ARBA00006365"/>
    </source>
</evidence>
<evidence type="ECO:0000256" key="2">
    <source>
        <dbReference type="ARBA" id="ARBA00002904"/>
    </source>
</evidence>
<dbReference type="PANTHER" id="PTHR18952:SF208">
    <property type="entry name" value="CARBONIC ANHYDRASE XA-RELATED"/>
    <property type="match status" value="1"/>
</dbReference>
<evidence type="ECO:0000256" key="8">
    <source>
        <dbReference type="ARBA" id="ARBA00023239"/>
    </source>
</evidence>
<evidence type="ECO:0000313" key="12">
    <source>
        <dbReference type="EMBL" id="RDX67747.1"/>
    </source>
</evidence>
<comment type="subcellular location">
    <subcellularLocation>
        <location evidence="3">Plastid</location>
        <location evidence="3">Chloroplast stroma</location>
    </subcellularLocation>
</comment>
<dbReference type="InterPro" id="IPR001148">
    <property type="entry name" value="CA_dom"/>
</dbReference>
<dbReference type="SMART" id="SM01057">
    <property type="entry name" value="Carb_anhydrase"/>
    <property type="match status" value="1"/>
</dbReference>
<comment type="caution">
    <text evidence="12">The sequence shown here is derived from an EMBL/GenBank/DDBJ whole genome shotgun (WGS) entry which is preliminary data.</text>
</comment>
<comment type="similarity">
    <text evidence="10">Belongs to the alpha-carbonic anhydrase family.</text>
</comment>
<dbReference type="InterPro" id="IPR018338">
    <property type="entry name" value="Carbonic_anhydrase_a-class_CS"/>
</dbReference>
<protein>
    <recommendedName>
        <fullName evidence="5 10">Carbonic anhydrase</fullName>
        <ecNumber evidence="5 10">4.2.1.1</ecNumber>
    </recommendedName>
</protein>
<feature type="non-terminal residue" evidence="12">
    <location>
        <position position="1"/>
    </location>
</feature>
<dbReference type="Gene3D" id="3.10.200.10">
    <property type="entry name" value="Alpha carbonic anhydrase"/>
    <property type="match status" value="1"/>
</dbReference>
<name>A0A371ENX3_MUCPR</name>
<feature type="domain" description="Alpha-carbonic anhydrase" evidence="11">
    <location>
        <begin position="33"/>
        <end position="239"/>
    </location>
</feature>
<dbReference type="STRING" id="157652.A0A371ENX3"/>
<dbReference type="GO" id="GO:0006730">
    <property type="term" value="P:one-carbon metabolic process"/>
    <property type="evidence" value="ECO:0007669"/>
    <property type="project" value="TreeGrafter"/>
</dbReference>
<dbReference type="InterPro" id="IPR036398">
    <property type="entry name" value="CA_dom_sf"/>
</dbReference>
<keyword evidence="13" id="KW-1185">Reference proteome</keyword>
<evidence type="ECO:0000256" key="5">
    <source>
        <dbReference type="ARBA" id="ARBA00012925"/>
    </source>
</evidence>
<evidence type="ECO:0000259" key="11">
    <source>
        <dbReference type="PROSITE" id="PS51144"/>
    </source>
</evidence>
<comment type="function">
    <text evidence="2 10">Reversible hydration of carbon dioxide.</text>
</comment>
<dbReference type="AlphaFoldDB" id="A0A371ENX3"/>
<keyword evidence="8 10" id="KW-0456">Lyase</keyword>
<dbReference type="GO" id="GO:0009570">
    <property type="term" value="C:chloroplast stroma"/>
    <property type="evidence" value="ECO:0007669"/>
    <property type="project" value="UniProtKB-SubCell"/>
</dbReference>
<dbReference type="EMBL" id="QJKJ01012859">
    <property type="protein sequence ID" value="RDX67747.1"/>
    <property type="molecule type" value="Genomic_DNA"/>
</dbReference>
<evidence type="ECO:0000256" key="6">
    <source>
        <dbReference type="ARBA" id="ARBA00022723"/>
    </source>
</evidence>
<dbReference type="Pfam" id="PF00194">
    <property type="entry name" value="Carb_anhydrase"/>
    <property type="match status" value="1"/>
</dbReference>
<comment type="catalytic activity">
    <reaction evidence="9 10">
        <text>hydrogencarbonate + H(+) = CO2 + H2O</text>
        <dbReference type="Rhea" id="RHEA:10748"/>
        <dbReference type="ChEBI" id="CHEBI:15377"/>
        <dbReference type="ChEBI" id="CHEBI:15378"/>
        <dbReference type="ChEBI" id="CHEBI:16526"/>
        <dbReference type="ChEBI" id="CHEBI:17544"/>
        <dbReference type="EC" id="4.2.1.1"/>
    </reaction>
</comment>
<evidence type="ECO:0000256" key="7">
    <source>
        <dbReference type="ARBA" id="ARBA00022833"/>
    </source>
</evidence>
<proteinExistence type="inferred from homology"/>
<keyword evidence="6 10" id="KW-0479">Metal-binding</keyword>
<dbReference type="Proteomes" id="UP000257109">
    <property type="component" value="Unassembled WGS sequence"/>
</dbReference>
<organism evidence="12 13">
    <name type="scientific">Mucuna pruriens</name>
    <name type="common">Velvet bean</name>
    <name type="synonym">Dolichos pruriens</name>
    <dbReference type="NCBI Taxonomy" id="157652"/>
    <lineage>
        <taxon>Eukaryota</taxon>
        <taxon>Viridiplantae</taxon>
        <taxon>Streptophyta</taxon>
        <taxon>Embryophyta</taxon>
        <taxon>Tracheophyta</taxon>
        <taxon>Spermatophyta</taxon>
        <taxon>Magnoliopsida</taxon>
        <taxon>eudicotyledons</taxon>
        <taxon>Gunneridae</taxon>
        <taxon>Pentapetalae</taxon>
        <taxon>rosids</taxon>
        <taxon>fabids</taxon>
        <taxon>Fabales</taxon>
        <taxon>Fabaceae</taxon>
        <taxon>Papilionoideae</taxon>
        <taxon>50 kb inversion clade</taxon>
        <taxon>NPAAA clade</taxon>
        <taxon>indigoferoid/millettioid clade</taxon>
        <taxon>Phaseoleae</taxon>
        <taxon>Mucuna</taxon>
    </lineage>
</organism>
<dbReference type="EC" id="4.2.1.1" evidence="5 10"/>
<dbReference type="SUPFAM" id="SSF51069">
    <property type="entry name" value="Carbonic anhydrase"/>
    <property type="match status" value="1"/>
</dbReference>
<accession>A0A371ENX3</accession>
<dbReference type="GO" id="GO:0008270">
    <property type="term" value="F:zinc ion binding"/>
    <property type="evidence" value="ECO:0007669"/>
    <property type="project" value="UniProtKB-UniRule"/>
</dbReference>
<feature type="chain" id="PRO_5025074227" description="Carbonic anhydrase" evidence="10">
    <location>
        <begin position="30"/>
        <end position="239"/>
    </location>
</feature>
<comment type="similarity">
    <text evidence="4">Belongs to the alpha-class carbonic anhydrase family.</text>
</comment>
<keyword evidence="7 10" id="KW-0862">Zinc</keyword>
<gene>
    <name evidence="12" type="primary">ACA7</name>
    <name evidence="12" type="ORF">CR513_53334</name>
</gene>
<dbReference type="PROSITE" id="PS51144">
    <property type="entry name" value="ALPHA_CA_2"/>
    <property type="match status" value="1"/>
</dbReference>
<dbReference type="InterPro" id="IPR023561">
    <property type="entry name" value="Carbonic_anhydrase_a-class"/>
</dbReference>
<reference evidence="12" key="1">
    <citation type="submission" date="2018-05" db="EMBL/GenBank/DDBJ databases">
        <title>Draft genome of Mucuna pruriens seed.</title>
        <authorList>
            <person name="Nnadi N.E."/>
            <person name="Vos R."/>
            <person name="Hasami M.H."/>
            <person name="Devisetty U.K."/>
            <person name="Aguiy J.C."/>
        </authorList>
    </citation>
    <scope>NUCLEOTIDE SEQUENCE [LARGE SCALE GENOMIC DNA]</scope>
    <source>
        <strain evidence="12">JCA_2017</strain>
    </source>
</reference>
<evidence type="ECO:0000256" key="1">
    <source>
        <dbReference type="ARBA" id="ARBA00001947"/>
    </source>
</evidence>
<dbReference type="PANTHER" id="PTHR18952">
    <property type="entry name" value="CARBONIC ANHYDRASE"/>
    <property type="match status" value="1"/>
</dbReference>
<evidence type="ECO:0000256" key="10">
    <source>
        <dbReference type="RuleBase" id="RU367011"/>
    </source>
</evidence>
<dbReference type="OrthoDB" id="429145at2759"/>
<dbReference type="PROSITE" id="PS00162">
    <property type="entry name" value="ALPHA_CA_1"/>
    <property type="match status" value="1"/>
</dbReference>
<evidence type="ECO:0000313" key="13">
    <source>
        <dbReference type="Proteomes" id="UP000257109"/>
    </source>
</evidence>
<dbReference type="GO" id="GO:0004089">
    <property type="term" value="F:carbonate dehydratase activity"/>
    <property type="evidence" value="ECO:0007669"/>
    <property type="project" value="UniProtKB-UniRule"/>
</dbReference>
<comment type="cofactor">
    <cofactor evidence="1 10">
        <name>Zn(2+)</name>
        <dbReference type="ChEBI" id="CHEBI:29105"/>
    </cofactor>
</comment>
<dbReference type="InterPro" id="IPR041891">
    <property type="entry name" value="Alpha_CA_prokaryot-like"/>
</dbReference>
<feature type="signal peptide" evidence="10">
    <location>
        <begin position="1"/>
        <end position="29"/>
    </location>
</feature>
<sequence>MDGAKAIHIQTFAYTLFTLIVLVFPPAMCDDEGEFNYDLSSKYGPFNWGNIRPNEWYLCKNGTRQSPINLEENRANLVFNSGIQRNYRPANANLRSTDHDIMVNWTENAGYISINGTQYQLDQCHWHSPSEHAINGKRYDLELHMVHRSSNGRIAVVGILYKIGRRDRFISTIEDDLRLMAENQTRETQLGIVDPEQVAGIAGKNYFRYNGSLTVPPCDENVLWTVYNKEVRFLSSIQN</sequence>
<dbReference type="CDD" id="cd03124">
    <property type="entry name" value="alpha_CA_prokaryotic_like"/>
    <property type="match status" value="1"/>
</dbReference>
<evidence type="ECO:0000256" key="3">
    <source>
        <dbReference type="ARBA" id="ARBA00004470"/>
    </source>
</evidence>
<keyword evidence="10" id="KW-0732">Signal</keyword>